<dbReference type="GO" id="GO:0016846">
    <property type="term" value="F:carbon-sulfur lyase activity"/>
    <property type="evidence" value="ECO:0007669"/>
    <property type="project" value="TreeGrafter"/>
</dbReference>
<dbReference type="Pfam" id="PF01053">
    <property type="entry name" value="Cys_Met_Meta_PP"/>
    <property type="match status" value="1"/>
</dbReference>
<dbReference type="GO" id="GO:0019346">
    <property type="term" value="P:transsulfuration"/>
    <property type="evidence" value="ECO:0007669"/>
    <property type="project" value="InterPro"/>
</dbReference>
<evidence type="ECO:0000256" key="4">
    <source>
        <dbReference type="RuleBase" id="RU362118"/>
    </source>
</evidence>
<name>G8Y492_PICSO</name>
<dbReference type="InterPro" id="IPR054542">
    <property type="entry name" value="Cys_met_metab_PP"/>
</dbReference>
<dbReference type="eggNOG" id="KOG0053">
    <property type="taxonomic scope" value="Eukaryota"/>
</dbReference>
<dbReference type="SUPFAM" id="SSF53383">
    <property type="entry name" value="PLP-dependent transferases"/>
    <property type="match status" value="1"/>
</dbReference>
<dbReference type="InParanoid" id="G8Y492"/>
<evidence type="ECO:0000256" key="1">
    <source>
        <dbReference type="ARBA" id="ARBA00001933"/>
    </source>
</evidence>
<dbReference type="Gene3D" id="3.90.1150.10">
    <property type="entry name" value="Aspartate Aminotransferase, domain 1"/>
    <property type="match status" value="1"/>
</dbReference>
<dbReference type="FunCoup" id="G8Y492">
    <property type="interactions" value="307"/>
</dbReference>
<organism evidence="5 6">
    <name type="scientific">Pichia sorbitophila (strain ATCC MYA-4447 / BCRC 22081 / CBS 7064 / NBRC 10061 / NRRL Y-12695)</name>
    <name type="common">Hybrid yeast</name>
    <dbReference type="NCBI Taxonomy" id="559304"/>
    <lineage>
        <taxon>Eukaryota</taxon>
        <taxon>Fungi</taxon>
        <taxon>Dikarya</taxon>
        <taxon>Ascomycota</taxon>
        <taxon>Saccharomycotina</taxon>
        <taxon>Pichiomycetes</taxon>
        <taxon>Debaryomycetaceae</taxon>
        <taxon>Millerozyma</taxon>
    </lineage>
</organism>
<dbReference type="AlphaFoldDB" id="G8Y492"/>
<dbReference type="PANTHER" id="PTHR11808:SF35">
    <property type="entry name" value="CYSTATHIONINE GAMMA-SYNTHASE (AFU_ORTHOLOGUE AFUA_7G01590)"/>
    <property type="match status" value="1"/>
</dbReference>
<protein>
    <submittedName>
        <fullName evidence="5">Piso0_005111 protein</fullName>
    </submittedName>
</protein>
<dbReference type="InterPro" id="IPR015424">
    <property type="entry name" value="PyrdxlP-dep_Trfase"/>
</dbReference>
<dbReference type="OMA" id="DWTKQLF"/>
<evidence type="ECO:0000313" key="6">
    <source>
        <dbReference type="Proteomes" id="UP000005222"/>
    </source>
</evidence>
<dbReference type="OrthoDB" id="3512640at2759"/>
<dbReference type="Proteomes" id="UP000005222">
    <property type="component" value="Chromosome M"/>
</dbReference>
<evidence type="ECO:0000313" key="5">
    <source>
        <dbReference type="EMBL" id="CCE85510.1"/>
    </source>
</evidence>
<dbReference type="FunFam" id="3.40.640.10:FF:000072">
    <property type="entry name" value="Putative cystathionine beta-lyase"/>
    <property type="match status" value="1"/>
</dbReference>
<dbReference type="PANTHER" id="PTHR11808">
    <property type="entry name" value="TRANS-SULFURATION ENZYME FAMILY MEMBER"/>
    <property type="match status" value="1"/>
</dbReference>
<comment type="cofactor">
    <cofactor evidence="1 4">
        <name>pyridoxal 5'-phosphate</name>
        <dbReference type="ChEBI" id="CHEBI:597326"/>
    </cofactor>
</comment>
<reference evidence="5 6" key="1">
    <citation type="journal article" date="2012" name="G3 (Bethesda)">
        <title>Pichia sorbitophila, an interspecies yeast hybrid reveals early steps of genome resolution following polyploidization.</title>
        <authorList>
            <person name="Leh Louis V."/>
            <person name="Despons L."/>
            <person name="Friedrich A."/>
            <person name="Martin T."/>
            <person name="Durrens P."/>
            <person name="Casaregola S."/>
            <person name="Neuveglise C."/>
            <person name="Fairhead C."/>
            <person name="Marck C."/>
            <person name="Cruz J.A."/>
            <person name="Straub M.L."/>
            <person name="Kugler V."/>
            <person name="Sacerdot C."/>
            <person name="Uzunov Z."/>
            <person name="Thierry A."/>
            <person name="Weiss S."/>
            <person name="Bleykasten C."/>
            <person name="De Montigny J."/>
            <person name="Jacques N."/>
            <person name="Jung P."/>
            <person name="Lemaire M."/>
            <person name="Mallet S."/>
            <person name="Morel G."/>
            <person name="Richard G.F."/>
            <person name="Sarkar A."/>
            <person name="Savel G."/>
            <person name="Schacherer J."/>
            <person name="Seret M.L."/>
            <person name="Talla E."/>
            <person name="Samson G."/>
            <person name="Jubin C."/>
            <person name="Poulain J."/>
            <person name="Vacherie B."/>
            <person name="Barbe V."/>
            <person name="Pelletier E."/>
            <person name="Sherman D.J."/>
            <person name="Westhof E."/>
            <person name="Weissenbach J."/>
            <person name="Baret P.V."/>
            <person name="Wincker P."/>
            <person name="Gaillardin C."/>
            <person name="Dujon B."/>
            <person name="Souciet J.L."/>
        </authorList>
    </citation>
    <scope>NUCLEOTIDE SEQUENCE [LARGE SCALE GENOMIC DNA]</scope>
    <source>
        <strain evidence="6">ATCC MYA-4447 / BCRC 22081 / CBS 7064 / NBRC 10061 / NRRL Y-12695</strain>
    </source>
</reference>
<proteinExistence type="inferred from homology"/>
<dbReference type="GO" id="GO:0005737">
    <property type="term" value="C:cytoplasm"/>
    <property type="evidence" value="ECO:0007669"/>
    <property type="project" value="TreeGrafter"/>
</dbReference>
<dbReference type="PIRSF" id="PIRSF001434">
    <property type="entry name" value="CGS"/>
    <property type="match status" value="1"/>
</dbReference>
<evidence type="ECO:0000256" key="3">
    <source>
        <dbReference type="PIRSR" id="PIRSR001434-2"/>
    </source>
</evidence>
<feature type="modified residue" description="N6-(pyridoxal phosphate)lysine" evidence="3">
    <location>
        <position position="199"/>
    </location>
</feature>
<dbReference type="PROSITE" id="PS00868">
    <property type="entry name" value="CYS_MET_METAB_PP"/>
    <property type="match status" value="1"/>
</dbReference>
<dbReference type="STRING" id="559304.G8Y492"/>
<gene>
    <name evidence="5" type="primary">Piso0_005111</name>
    <name evidence="5" type="ORF">GNLVRS01_PISO0M07888g</name>
</gene>
<dbReference type="InterPro" id="IPR015421">
    <property type="entry name" value="PyrdxlP-dep_Trfase_major"/>
</dbReference>
<keyword evidence="2 3" id="KW-0663">Pyridoxal phosphate</keyword>
<evidence type="ECO:0000256" key="2">
    <source>
        <dbReference type="ARBA" id="ARBA00022898"/>
    </source>
</evidence>
<dbReference type="HOGENOM" id="CLU_018986_3_0_1"/>
<dbReference type="InterPro" id="IPR000277">
    <property type="entry name" value="Cys/Met-Metab_PyrdxlP-dep_enz"/>
</dbReference>
<accession>G8Y492</accession>
<dbReference type="EMBL" id="FO082047">
    <property type="protein sequence ID" value="CCE85510.1"/>
    <property type="molecule type" value="Genomic_DNA"/>
</dbReference>
<dbReference type="Gene3D" id="3.40.640.10">
    <property type="entry name" value="Type I PLP-dependent aspartate aminotransferase-like (Major domain)"/>
    <property type="match status" value="1"/>
</dbReference>
<dbReference type="GO" id="GO:0030170">
    <property type="term" value="F:pyridoxal phosphate binding"/>
    <property type="evidence" value="ECO:0007669"/>
    <property type="project" value="InterPro"/>
</dbReference>
<comment type="similarity">
    <text evidence="4">Belongs to the trans-sulfuration enzymes family.</text>
</comment>
<sequence length="375" mass="41721">MTGISTDLIHSADKLSRVSDVIPPINVTTTFKYNDDYNKLVTAKDSPKDEITGNHIYSRLSHPNSETAEKLLESILDGNVVIYNSGLAAFFAALTYFNPKTIAIGRGYHGCHGIANLFTRIKGLKQIALEDDFSMLDKGDLVCLETPVNPDGKVFDIQHYAAKAHERGAFLLVDSTFAPPPLQHPFEWGADIIMHSATKYLGGHSDLLAGCLVTKDINVKNQLVEDRIYLGTNIGNLESYLLIRSLRTYELRLLQQSKNADEIVKFLVSNKHKYPHLAQVYHGSLQSEDYVKRQLPNGGSPVLSIDVDCEEYAKRLPSKLKYFHHATSLGGVESLIEWRALSDPTVHPTLLRISVGIENIEDLKSDLDQAFSSDI</sequence>
<dbReference type="InterPro" id="IPR015422">
    <property type="entry name" value="PyrdxlP-dep_Trfase_small"/>
</dbReference>
<keyword evidence="6" id="KW-1185">Reference proteome</keyword>